<accession>A0A934R164</accession>
<dbReference type="SUPFAM" id="SSF88946">
    <property type="entry name" value="Sigma2 domain of RNA polymerase sigma factors"/>
    <property type="match status" value="1"/>
</dbReference>
<feature type="domain" description="RNA polymerase sigma-70 region 4" evidence="8">
    <location>
        <begin position="121"/>
        <end position="168"/>
    </location>
</feature>
<dbReference type="GO" id="GO:0016987">
    <property type="term" value="F:sigma factor activity"/>
    <property type="evidence" value="ECO:0007669"/>
    <property type="project" value="UniProtKB-KW"/>
</dbReference>
<comment type="similarity">
    <text evidence="1">Belongs to the sigma-70 factor family. ECF subfamily.</text>
</comment>
<keyword evidence="3" id="KW-0731">Sigma factor</keyword>
<dbReference type="SUPFAM" id="SSF88659">
    <property type="entry name" value="Sigma3 and sigma4 domains of RNA polymerase sigma factors"/>
    <property type="match status" value="1"/>
</dbReference>
<feature type="compositionally biased region" description="Basic residues" evidence="6">
    <location>
        <begin position="87"/>
        <end position="96"/>
    </location>
</feature>
<keyword evidence="4" id="KW-0238">DNA-binding</keyword>
<evidence type="ECO:0000313" key="9">
    <source>
        <dbReference type="EMBL" id="MBK1814592.1"/>
    </source>
</evidence>
<dbReference type="InterPro" id="IPR007627">
    <property type="entry name" value="RNA_pol_sigma70_r2"/>
</dbReference>
<dbReference type="Pfam" id="PF04545">
    <property type="entry name" value="Sigma70_r4"/>
    <property type="match status" value="1"/>
</dbReference>
<dbReference type="InterPro" id="IPR013324">
    <property type="entry name" value="RNA_pol_sigma_r3/r4-like"/>
</dbReference>
<feature type="compositionally biased region" description="Polar residues" evidence="6">
    <location>
        <begin position="538"/>
        <end position="550"/>
    </location>
</feature>
<name>A0A934R164_9BACT</name>
<gene>
    <name evidence="9" type="ORF">JIN84_03135</name>
</gene>
<dbReference type="GO" id="GO:0006352">
    <property type="term" value="P:DNA-templated transcription initiation"/>
    <property type="evidence" value="ECO:0007669"/>
    <property type="project" value="InterPro"/>
</dbReference>
<dbReference type="InterPro" id="IPR007630">
    <property type="entry name" value="RNA_pol_sigma70_r4"/>
</dbReference>
<sequence>MMTQDTKELLRDYTRNRSEDAFRVLVREHSPVVYGTALRKLGGDRAAAQDVTQEVFTLLARKAHRLESVVLGGWLYRQACRRAANHARSEARRKKRESIAMENQNHPSPADGFLAKELDDALLALPEKDRDALILRFFEDKEFKVLGTTLGLSEEAARKRVTRALERLAENLKRRGVPVGSVSLGTAMQGFGATPVPAAVISQVSRTAFQAGAGGGWTVCISLLKPIAAGVATVSLVAGSTLAFRSGNADEASAEAVAPQVAARGPRSSRFAEKLPEHLTLEQIIAEIRRIRSGPGTVLTELRMQVVLGKIQVSQIPEFVLLGNRELNQDEREEIYRPLLTLWWDRDPETAMTFILKERIDAKTSGQDSHYLVGELYRRWAERDRKAAEAWLARNWEDEVLAKKHGNGKFRNFLSMWITGEFFSHGDIDGLFAFSRRMPTIDDQAGALFNIVGMAPMHSMFNYSGKNQDRWRRFHRGLEQFPDDRWRSELVRQFWKNIGEHHADDVRTIQESFQPADPFAASLGLLSVKKRLARRTDSSGMTSYESTPVSDRSEREADSMAIGLAQGLTRGQVLTAMGRALPEGMKKEDYFAWVDSHRDELELDDFFLRQAMEKGIDGQVRGRQPEAIEWASRITDTELRRKACRAIFRRYRAGNPEWAAKYLAEGKMPQDLAEEFQLIANSAP</sequence>
<evidence type="ECO:0000313" key="10">
    <source>
        <dbReference type="Proteomes" id="UP000600139"/>
    </source>
</evidence>
<evidence type="ECO:0000256" key="1">
    <source>
        <dbReference type="ARBA" id="ARBA00010641"/>
    </source>
</evidence>
<dbReference type="InterPro" id="IPR014284">
    <property type="entry name" value="RNA_pol_sigma-70_dom"/>
</dbReference>
<protein>
    <submittedName>
        <fullName evidence="9">Sigma-70 family RNA polymerase sigma factor</fullName>
    </submittedName>
</protein>
<dbReference type="InterPro" id="IPR036388">
    <property type="entry name" value="WH-like_DNA-bd_sf"/>
</dbReference>
<evidence type="ECO:0000256" key="5">
    <source>
        <dbReference type="ARBA" id="ARBA00023163"/>
    </source>
</evidence>
<feature type="domain" description="RNA polymerase sigma-70 region 2" evidence="7">
    <location>
        <begin position="25"/>
        <end position="93"/>
    </location>
</feature>
<dbReference type="GO" id="GO:0003677">
    <property type="term" value="F:DNA binding"/>
    <property type="evidence" value="ECO:0007669"/>
    <property type="project" value="UniProtKB-KW"/>
</dbReference>
<evidence type="ECO:0000256" key="6">
    <source>
        <dbReference type="SAM" id="MobiDB-lite"/>
    </source>
</evidence>
<dbReference type="CDD" id="cd06171">
    <property type="entry name" value="Sigma70_r4"/>
    <property type="match status" value="1"/>
</dbReference>
<evidence type="ECO:0000259" key="8">
    <source>
        <dbReference type="Pfam" id="PF04545"/>
    </source>
</evidence>
<evidence type="ECO:0000256" key="2">
    <source>
        <dbReference type="ARBA" id="ARBA00023015"/>
    </source>
</evidence>
<dbReference type="Gene3D" id="1.10.10.10">
    <property type="entry name" value="Winged helix-like DNA-binding domain superfamily/Winged helix DNA-binding domain"/>
    <property type="match status" value="1"/>
</dbReference>
<dbReference type="PANTHER" id="PTHR43133:SF8">
    <property type="entry name" value="RNA POLYMERASE SIGMA FACTOR HI_1459-RELATED"/>
    <property type="match status" value="1"/>
</dbReference>
<dbReference type="Proteomes" id="UP000600139">
    <property type="component" value="Unassembled WGS sequence"/>
</dbReference>
<evidence type="ECO:0000256" key="3">
    <source>
        <dbReference type="ARBA" id="ARBA00023082"/>
    </source>
</evidence>
<organism evidence="9 10">
    <name type="scientific">Luteolibacter yonseiensis</name>
    <dbReference type="NCBI Taxonomy" id="1144680"/>
    <lineage>
        <taxon>Bacteria</taxon>
        <taxon>Pseudomonadati</taxon>
        <taxon>Verrucomicrobiota</taxon>
        <taxon>Verrucomicrobiia</taxon>
        <taxon>Verrucomicrobiales</taxon>
        <taxon>Verrucomicrobiaceae</taxon>
        <taxon>Luteolibacter</taxon>
    </lineage>
</organism>
<reference evidence="9" key="1">
    <citation type="submission" date="2021-01" db="EMBL/GenBank/DDBJ databases">
        <title>Modified the classification status of verrucomicrobia.</title>
        <authorList>
            <person name="Feng X."/>
        </authorList>
    </citation>
    <scope>NUCLEOTIDE SEQUENCE</scope>
    <source>
        <strain evidence="9">JCM 18052</strain>
    </source>
</reference>
<keyword evidence="5" id="KW-0804">Transcription</keyword>
<proteinExistence type="inferred from homology"/>
<dbReference type="InterPro" id="IPR039425">
    <property type="entry name" value="RNA_pol_sigma-70-like"/>
</dbReference>
<dbReference type="PANTHER" id="PTHR43133">
    <property type="entry name" value="RNA POLYMERASE ECF-TYPE SIGMA FACTO"/>
    <property type="match status" value="1"/>
</dbReference>
<evidence type="ECO:0000259" key="7">
    <source>
        <dbReference type="Pfam" id="PF04542"/>
    </source>
</evidence>
<evidence type="ECO:0000256" key="4">
    <source>
        <dbReference type="ARBA" id="ARBA00023125"/>
    </source>
</evidence>
<keyword evidence="2" id="KW-0805">Transcription regulation</keyword>
<dbReference type="Pfam" id="PF04542">
    <property type="entry name" value="Sigma70_r2"/>
    <property type="match status" value="1"/>
</dbReference>
<dbReference type="Gene3D" id="1.10.1740.10">
    <property type="match status" value="1"/>
</dbReference>
<dbReference type="RefSeq" id="WP_200349550.1">
    <property type="nucleotide sequence ID" value="NZ_BAABHZ010000010.1"/>
</dbReference>
<keyword evidence="10" id="KW-1185">Reference proteome</keyword>
<dbReference type="InterPro" id="IPR013325">
    <property type="entry name" value="RNA_pol_sigma_r2"/>
</dbReference>
<dbReference type="EMBL" id="JAENIK010000004">
    <property type="protein sequence ID" value="MBK1814592.1"/>
    <property type="molecule type" value="Genomic_DNA"/>
</dbReference>
<feature type="region of interest" description="Disordered" evidence="6">
    <location>
        <begin position="87"/>
        <end position="111"/>
    </location>
</feature>
<comment type="caution">
    <text evidence="9">The sequence shown here is derived from an EMBL/GenBank/DDBJ whole genome shotgun (WGS) entry which is preliminary data.</text>
</comment>
<feature type="region of interest" description="Disordered" evidence="6">
    <location>
        <begin position="537"/>
        <end position="556"/>
    </location>
</feature>
<dbReference type="AlphaFoldDB" id="A0A934R164"/>
<dbReference type="NCBIfam" id="TIGR02937">
    <property type="entry name" value="sigma70-ECF"/>
    <property type="match status" value="1"/>
</dbReference>